<comment type="caution">
    <text evidence="2">The sequence shown here is derived from an EMBL/GenBank/DDBJ whole genome shotgun (WGS) entry which is preliminary data.</text>
</comment>
<organism evidence="2 3">
    <name type="scientific">Rubroshorea leprosula</name>
    <dbReference type="NCBI Taxonomy" id="152421"/>
    <lineage>
        <taxon>Eukaryota</taxon>
        <taxon>Viridiplantae</taxon>
        <taxon>Streptophyta</taxon>
        <taxon>Embryophyta</taxon>
        <taxon>Tracheophyta</taxon>
        <taxon>Spermatophyta</taxon>
        <taxon>Magnoliopsida</taxon>
        <taxon>eudicotyledons</taxon>
        <taxon>Gunneridae</taxon>
        <taxon>Pentapetalae</taxon>
        <taxon>rosids</taxon>
        <taxon>malvids</taxon>
        <taxon>Malvales</taxon>
        <taxon>Dipterocarpaceae</taxon>
        <taxon>Rubroshorea</taxon>
    </lineage>
</organism>
<feature type="region of interest" description="Disordered" evidence="1">
    <location>
        <begin position="101"/>
        <end position="135"/>
    </location>
</feature>
<dbReference type="PANTHER" id="PTHR33052">
    <property type="entry name" value="DUF4228 DOMAIN PROTEIN-RELATED"/>
    <property type="match status" value="1"/>
</dbReference>
<dbReference type="InterPro" id="IPR025322">
    <property type="entry name" value="PADRE_dom"/>
</dbReference>
<feature type="compositionally biased region" description="Basic residues" evidence="1">
    <location>
        <begin position="106"/>
        <end position="116"/>
    </location>
</feature>
<proteinExistence type="predicted"/>
<keyword evidence="3" id="KW-1185">Reference proteome</keyword>
<accession>A0AAV5HMK6</accession>
<evidence type="ECO:0000256" key="1">
    <source>
        <dbReference type="SAM" id="MobiDB-lite"/>
    </source>
</evidence>
<evidence type="ECO:0000313" key="3">
    <source>
        <dbReference type="Proteomes" id="UP001054252"/>
    </source>
</evidence>
<protein>
    <submittedName>
        <fullName evidence="2">Uncharacterized protein</fullName>
    </submittedName>
</protein>
<sequence>MGNSVSSCFIPQLNSKKKARVIDAEGNLRRVKLPAKAGELMVEEPGHVVSMVDQLRVTRRVSAVRADDELLAGKVYMLVPICRVNCRVTEAEMERIEAACSEKKRKEMSRKKRRGGKVSPAVTGPEEFRKEEDSRNEVLRTKIEIPCYRKRRNYAAAPWSPGLETISEK</sequence>
<dbReference type="AlphaFoldDB" id="A0AAV5HMK6"/>
<evidence type="ECO:0000313" key="2">
    <source>
        <dbReference type="EMBL" id="GKU86998.1"/>
    </source>
</evidence>
<dbReference type="Pfam" id="PF14009">
    <property type="entry name" value="PADRE"/>
    <property type="match status" value="1"/>
</dbReference>
<dbReference type="EMBL" id="BPVZ01000001">
    <property type="protein sequence ID" value="GKU86998.1"/>
    <property type="molecule type" value="Genomic_DNA"/>
</dbReference>
<reference evidence="2 3" key="1">
    <citation type="journal article" date="2021" name="Commun. Biol.">
        <title>The genome of Shorea leprosula (Dipterocarpaceae) highlights the ecological relevance of drought in aseasonal tropical rainforests.</title>
        <authorList>
            <person name="Ng K.K.S."/>
            <person name="Kobayashi M.J."/>
            <person name="Fawcett J.A."/>
            <person name="Hatakeyama M."/>
            <person name="Paape T."/>
            <person name="Ng C.H."/>
            <person name="Ang C.C."/>
            <person name="Tnah L.H."/>
            <person name="Lee C.T."/>
            <person name="Nishiyama T."/>
            <person name="Sese J."/>
            <person name="O'Brien M.J."/>
            <person name="Copetti D."/>
            <person name="Mohd Noor M.I."/>
            <person name="Ong R.C."/>
            <person name="Putra M."/>
            <person name="Sireger I.Z."/>
            <person name="Indrioko S."/>
            <person name="Kosugi Y."/>
            <person name="Izuno A."/>
            <person name="Isagi Y."/>
            <person name="Lee S.L."/>
            <person name="Shimizu K.K."/>
        </authorList>
    </citation>
    <scope>NUCLEOTIDE SEQUENCE [LARGE SCALE GENOMIC DNA]</scope>
    <source>
        <strain evidence="2">214</strain>
    </source>
</reference>
<gene>
    <name evidence="2" type="ORF">SLEP1_g1461</name>
</gene>
<name>A0AAV5HMK6_9ROSI</name>
<dbReference type="Proteomes" id="UP001054252">
    <property type="component" value="Unassembled WGS sequence"/>
</dbReference>
<feature type="compositionally biased region" description="Basic and acidic residues" evidence="1">
    <location>
        <begin position="126"/>
        <end position="135"/>
    </location>
</feature>